<feature type="compositionally biased region" description="Low complexity" evidence="2">
    <location>
        <begin position="410"/>
        <end position="428"/>
    </location>
</feature>
<feature type="compositionally biased region" description="Low complexity" evidence="2">
    <location>
        <begin position="66"/>
        <end position="78"/>
    </location>
</feature>
<feature type="region of interest" description="Disordered" evidence="2">
    <location>
        <begin position="1"/>
        <end position="221"/>
    </location>
</feature>
<name>A0AAD5STD7_9FUNG</name>
<evidence type="ECO:0000256" key="1">
    <source>
        <dbReference type="SAM" id="Coils"/>
    </source>
</evidence>
<evidence type="ECO:0000313" key="4">
    <source>
        <dbReference type="Proteomes" id="UP001211907"/>
    </source>
</evidence>
<feature type="region of interest" description="Disordered" evidence="2">
    <location>
        <begin position="410"/>
        <end position="439"/>
    </location>
</feature>
<feature type="compositionally biased region" description="Low complexity" evidence="2">
    <location>
        <begin position="532"/>
        <end position="542"/>
    </location>
</feature>
<comment type="caution">
    <text evidence="3">The sequence shown here is derived from an EMBL/GenBank/DDBJ whole genome shotgun (WGS) entry which is preliminary data.</text>
</comment>
<sequence>MTNLGTPTPPPEKDKRKHTDDLCDGTLTDKDGLTQTETRDSGVGLTDLLSLGSGSGSGSVELDFDLSSSSSSTSSSLSPRRRIQVVAIASIVSDDAAHDADTADADADADADTRTSRKGRSSGGGDGECVSPQAPKTDALFRAGRVPSHSHSLSHTADANADAWTPPESVSEAEPEAAACVSFAALPPSASSSASSSSSFSPATPAAASTPLKPTPRPKLNPLAVWLSSHSALGSDDGNAWDDDGGNPPAPVPAAHHNINTHAHINSHDRKNDKDGVADRNIVDDLRDAFDDSAFDASHSFNHSLPDSDNVTAELIDIPIPATLFSTAAQRPGVWSYDWDDTSHFSSRISPQQPHQQTFQTSFAKIISKLVQPLRISVETGKHYSFKSKTSHLNNNFPPNTVFLQAHNNNNNNSPTVSATTTVTSTTDDNSDKTESLQNSLLTTTSKQPQTNPIEPYKQLLDKTTPHLQDLIRSLQSLPTGLHLSLSAHTSLALATVIESLATARFVRYNNNNNYGKSSGTTSSSDHENTDDSNNGDTNDSDMAFDAARVAGSLRDLSAALNAAADGIVGVRSEGFVSVRGIVRVWGGGVDRLEGFLENSGRLLVGIDGRRRQGQWSGDLGGGQAGESAGRNDEYMCCDDENGCGTGGSFFENVDYFVGLFRTVIEWLIGGESSAGGNGRATASAAGGSDSGPENKDRFAWQEREWSKNVQQLSMKMLDVLEETDVLLQALETSIFFMLERTSIVHSIWQGANGVAHRERQKILSIAQDLRSDLEELKSQQQNVQSGKWIRRLTQWILPNTTTVPAAAATNTMNRNNNNHQHHHHQHEQAAKATERMLRRVEDDMDMLGKVVSSLKDIAPGVIEIGYRVKEMRVGVQKFRGDLKAAEVVGDVGALLSLVGWRDVAKEGEKDVESMKALLGQLGEAFGSFRNGAAAATASNAPVWQ</sequence>
<feature type="region of interest" description="Disordered" evidence="2">
    <location>
        <begin position="236"/>
        <end position="256"/>
    </location>
</feature>
<accession>A0AAD5STD7</accession>
<organism evidence="3 4">
    <name type="scientific">Physocladia obscura</name>
    <dbReference type="NCBI Taxonomy" id="109957"/>
    <lineage>
        <taxon>Eukaryota</taxon>
        <taxon>Fungi</taxon>
        <taxon>Fungi incertae sedis</taxon>
        <taxon>Chytridiomycota</taxon>
        <taxon>Chytridiomycota incertae sedis</taxon>
        <taxon>Chytridiomycetes</taxon>
        <taxon>Chytridiales</taxon>
        <taxon>Chytriomycetaceae</taxon>
        <taxon>Physocladia</taxon>
    </lineage>
</organism>
<dbReference type="EMBL" id="JADGJH010002091">
    <property type="protein sequence ID" value="KAJ3103713.1"/>
    <property type="molecule type" value="Genomic_DNA"/>
</dbReference>
<evidence type="ECO:0000313" key="3">
    <source>
        <dbReference type="EMBL" id="KAJ3103713.1"/>
    </source>
</evidence>
<proteinExistence type="predicted"/>
<dbReference type="Proteomes" id="UP001211907">
    <property type="component" value="Unassembled WGS sequence"/>
</dbReference>
<feature type="region of interest" description="Disordered" evidence="2">
    <location>
        <begin position="512"/>
        <end position="542"/>
    </location>
</feature>
<feature type="coiled-coil region" evidence="1">
    <location>
        <begin position="760"/>
        <end position="787"/>
    </location>
</feature>
<keyword evidence="1" id="KW-0175">Coiled coil</keyword>
<dbReference type="AlphaFoldDB" id="A0AAD5STD7"/>
<feature type="compositionally biased region" description="Low complexity" evidence="2">
    <location>
        <begin position="41"/>
        <end position="52"/>
    </location>
</feature>
<protein>
    <submittedName>
        <fullName evidence="3">Uncharacterized protein</fullName>
    </submittedName>
</protein>
<gene>
    <name evidence="3" type="ORF">HK100_004157</name>
</gene>
<keyword evidence="4" id="KW-1185">Reference proteome</keyword>
<feature type="compositionally biased region" description="Low complexity" evidence="2">
    <location>
        <begin position="512"/>
        <end position="524"/>
    </location>
</feature>
<feature type="compositionally biased region" description="Low complexity" evidence="2">
    <location>
        <begin position="166"/>
        <end position="212"/>
    </location>
</feature>
<reference evidence="3" key="1">
    <citation type="submission" date="2020-05" db="EMBL/GenBank/DDBJ databases">
        <title>Phylogenomic resolution of chytrid fungi.</title>
        <authorList>
            <person name="Stajich J.E."/>
            <person name="Amses K."/>
            <person name="Simmons R."/>
            <person name="Seto K."/>
            <person name="Myers J."/>
            <person name="Bonds A."/>
            <person name="Quandt C.A."/>
            <person name="Barry K."/>
            <person name="Liu P."/>
            <person name="Grigoriev I."/>
            <person name="Longcore J.E."/>
            <person name="James T.Y."/>
        </authorList>
    </citation>
    <scope>NUCLEOTIDE SEQUENCE</scope>
    <source>
        <strain evidence="3">JEL0513</strain>
    </source>
</reference>
<feature type="region of interest" description="Disordered" evidence="2">
    <location>
        <begin position="674"/>
        <end position="696"/>
    </location>
</feature>
<feature type="compositionally biased region" description="Low complexity" evidence="2">
    <location>
        <begin position="680"/>
        <end position="692"/>
    </location>
</feature>
<evidence type="ECO:0000256" key="2">
    <source>
        <dbReference type="SAM" id="MobiDB-lite"/>
    </source>
</evidence>
<feature type="compositionally biased region" description="Basic and acidic residues" evidence="2">
    <location>
        <begin position="11"/>
        <end position="40"/>
    </location>
</feature>